<sequence length="186" mass="21184">MSEALVFETPDHLWRWLEQHHADQPELWVRVFKKASGTPSVTWDDLVVTALSWGWIDGQRRALDEVSFLQRLTPRRPRSLWSARNCAIAGRLIEEGRMQPPGLAQVQAAREDGRWDRAYAGGAAMTLPGDLLDAVQREPGAQRTLETLSRAQQYSIYHRLQTARTPELRQRRLEAILKQLVGGTPP</sequence>
<evidence type="ECO:0008006" key="3">
    <source>
        <dbReference type="Google" id="ProtNLM"/>
    </source>
</evidence>
<dbReference type="STRING" id="317577.GCA_000419625_02970"/>
<evidence type="ECO:0000313" key="2">
    <source>
        <dbReference type="Proteomes" id="UP000259030"/>
    </source>
</evidence>
<keyword evidence="2" id="KW-1185">Reference proteome</keyword>
<dbReference type="AlphaFoldDB" id="A0A221T1N9"/>
<organism evidence="1 2">
    <name type="scientific">Deinococcus ficus</name>
    <dbReference type="NCBI Taxonomy" id="317577"/>
    <lineage>
        <taxon>Bacteria</taxon>
        <taxon>Thermotogati</taxon>
        <taxon>Deinococcota</taxon>
        <taxon>Deinococci</taxon>
        <taxon>Deinococcales</taxon>
        <taxon>Deinococcaceae</taxon>
        <taxon>Deinococcus</taxon>
    </lineage>
</organism>
<dbReference type="RefSeq" id="WP_027463851.1">
    <property type="nucleotide sequence ID" value="NZ_CP021082.1"/>
</dbReference>
<reference evidence="1 2" key="1">
    <citation type="submission" date="2017-05" db="EMBL/GenBank/DDBJ databases">
        <title>The complete genome sequence of Deinococcus ficus isolated from the rhizosphere of the Ficus religiosa L. in Taiwan.</title>
        <authorList>
            <person name="Wu K.-M."/>
            <person name="Liao T.-L."/>
            <person name="Liu Y.-M."/>
            <person name="Young C.-C."/>
            <person name="Tsai S.-F."/>
        </authorList>
    </citation>
    <scope>NUCLEOTIDE SEQUENCE [LARGE SCALE GENOMIC DNA]</scope>
    <source>
        <strain evidence="1 2">CC-FR2-10</strain>
        <plasmid evidence="2">pdfi1</plasmid>
    </source>
</reference>
<accession>A0A221T1N9</accession>
<proteinExistence type="predicted"/>
<evidence type="ECO:0000313" key="1">
    <source>
        <dbReference type="EMBL" id="ASN82799.1"/>
    </source>
</evidence>
<geneLocation type="plasmid" evidence="2">
    <name>pdfi1</name>
</geneLocation>
<protein>
    <recommendedName>
        <fullName evidence="3">Bacteriocin-protection protein</fullName>
    </recommendedName>
</protein>
<dbReference type="KEGG" id="dfc:DFI_16240"/>
<dbReference type="EMBL" id="CP021082">
    <property type="protein sequence ID" value="ASN82799.1"/>
    <property type="molecule type" value="Genomic_DNA"/>
</dbReference>
<name>A0A221T1N9_9DEIO</name>
<gene>
    <name evidence="1" type="ORF">DFI_16240</name>
</gene>
<dbReference type="Proteomes" id="UP000259030">
    <property type="component" value="Plasmid pDFI1"/>
</dbReference>
<dbReference type="Pfam" id="PF13376">
    <property type="entry name" value="OmdA"/>
    <property type="match status" value="1"/>
</dbReference>
<keyword evidence="1" id="KW-0614">Plasmid</keyword>